<feature type="transmembrane region" description="Helical" evidence="5">
    <location>
        <begin position="117"/>
        <end position="137"/>
    </location>
</feature>
<sequence length="310" mass="35348">MGFKTSVNGSSDIMTQAILRYGSWPMLFLGMSAWIIHLAATDHGILPMLGVLALTMALTFLIEHLIPYQPNWNRSHKDVRRDWLHAIVNLTLNRALLWTLPLFAWMSMSDNVWPADWPFWVQVVFAILILDMGIAAAHHASHKFHTLWALHAVHHSVKRLYGFNGLMKHPLHQLVETLTGVLPLLLLGIPFEVAITLPFLVSLSLLAQHSNADYRLGPLKFVFAHAETHRFHHTNDKNGNYNYGLFTNLYDLLMGTFHYQEGATPSTSTELGIGGRDDYPKDYRVQLIQPFLDMQSPRPMPDSRPRRTKT</sequence>
<organism evidence="7 8">
    <name type="scientific">Natronospirillum operosum</name>
    <dbReference type="NCBI Taxonomy" id="2759953"/>
    <lineage>
        <taxon>Bacteria</taxon>
        <taxon>Pseudomonadati</taxon>
        <taxon>Pseudomonadota</taxon>
        <taxon>Gammaproteobacteria</taxon>
        <taxon>Oceanospirillales</taxon>
        <taxon>Natronospirillaceae</taxon>
        <taxon>Natronospirillum</taxon>
    </lineage>
</organism>
<feature type="domain" description="Fatty acid hydroxylase" evidence="6">
    <location>
        <begin position="123"/>
        <end position="256"/>
    </location>
</feature>
<keyword evidence="3 5" id="KW-1133">Transmembrane helix</keyword>
<feature type="transmembrane region" description="Helical" evidence="5">
    <location>
        <begin position="83"/>
        <end position="105"/>
    </location>
</feature>
<comment type="caution">
    <text evidence="7">The sequence shown here is derived from an EMBL/GenBank/DDBJ whole genome shotgun (WGS) entry which is preliminary data.</text>
</comment>
<evidence type="ECO:0000256" key="2">
    <source>
        <dbReference type="ARBA" id="ARBA00022692"/>
    </source>
</evidence>
<dbReference type="AlphaFoldDB" id="A0A4Z0W7T7"/>
<dbReference type="Pfam" id="PF04116">
    <property type="entry name" value="FA_hydroxylase"/>
    <property type="match status" value="1"/>
</dbReference>
<proteinExistence type="predicted"/>
<evidence type="ECO:0000256" key="1">
    <source>
        <dbReference type="ARBA" id="ARBA00004370"/>
    </source>
</evidence>
<evidence type="ECO:0000313" key="7">
    <source>
        <dbReference type="EMBL" id="TGG89971.1"/>
    </source>
</evidence>
<evidence type="ECO:0000313" key="8">
    <source>
        <dbReference type="Proteomes" id="UP000297475"/>
    </source>
</evidence>
<evidence type="ECO:0000256" key="4">
    <source>
        <dbReference type="ARBA" id="ARBA00023136"/>
    </source>
</evidence>
<keyword evidence="2 5" id="KW-0812">Transmembrane</keyword>
<comment type="subcellular location">
    <subcellularLocation>
        <location evidence="1">Membrane</location>
    </subcellularLocation>
</comment>
<dbReference type="GO" id="GO:0005506">
    <property type="term" value="F:iron ion binding"/>
    <property type="evidence" value="ECO:0007669"/>
    <property type="project" value="InterPro"/>
</dbReference>
<feature type="transmembrane region" description="Helical" evidence="5">
    <location>
        <begin position="21"/>
        <end position="39"/>
    </location>
</feature>
<evidence type="ECO:0000259" key="6">
    <source>
        <dbReference type="Pfam" id="PF04116"/>
    </source>
</evidence>
<keyword evidence="8" id="KW-1185">Reference proteome</keyword>
<keyword evidence="4 5" id="KW-0472">Membrane</keyword>
<gene>
    <name evidence="7" type="ORF">E4656_19735</name>
</gene>
<name>A0A4Z0W7T7_9GAMM</name>
<dbReference type="OrthoDB" id="9770329at2"/>
<dbReference type="EMBL" id="SRMF01000018">
    <property type="protein sequence ID" value="TGG89971.1"/>
    <property type="molecule type" value="Genomic_DNA"/>
</dbReference>
<dbReference type="PANTHER" id="PTHR11863">
    <property type="entry name" value="STEROL DESATURASE"/>
    <property type="match status" value="1"/>
</dbReference>
<evidence type="ECO:0000256" key="5">
    <source>
        <dbReference type="SAM" id="Phobius"/>
    </source>
</evidence>
<feature type="transmembrane region" description="Helical" evidence="5">
    <location>
        <begin position="45"/>
        <end position="62"/>
    </location>
</feature>
<dbReference type="GO" id="GO:0016491">
    <property type="term" value="F:oxidoreductase activity"/>
    <property type="evidence" value="ECO:0007669"/>
    <property type="project" value="InterPro"/>
</dbReference>
<dbReference type="GO" id="GO:0016020">
    <property type="term" value="C:membrane"/>
    <property type="evidence" value="ECO:0007669"/>
    <property type="project" value="UniProtKB-SubCell"/>
</dbReference>
<accession>A0A4Z0W7T7</accession>
<dbReference type="GO" id="GO:0008610">
    <property type="term" value="P:lipid biosynthetic process"/>
    <property type="evidence" value="ECO:0007669"/>
    <property type="project" value="InterPro"/>
</dbReference>
<dbReference type="Proteomes" id="UP000297475">
    <property type="component" value="Unassembled WGS sequence"/>
</dbReference>
<dbReference type="InterPro" id="IPR006694">
    <property type="entry name" value="Fatty_acid_hydroxylase"/>
</dbReference>
<reference evidence="7 8" key="1">
    <citation type="submission" date="2019-04" db="EMBL/GenBank/DDBJ databases">
        <title>Natronospirillum operosus gen. nov., sp. nov., a haloalkaliphilic satellite isolated from decaying biomass of laboratory culture of cyanobacterium Geitlerinema sp. and proposal of Natronospirillaceae fam. nov. and Saccharospirillaceae fam. nov.</title>
        <authorList>
            <person name="Kevbrin V."/>
            <person name="Boltyanskaya Y."/>
            <person name="Koziaeva V."/>
            <person name="Grouzdev D.S."/>
            <person name="Park M."/>
            <person name="Cho J."/>
        </authorList>
    </citation>
    <scope>NUCLEOTIDE SEQUENCE [LARGE SCALE GENOMIC DNA]</scope>
    <source>
        <strain evidence="7 8">G-116</strain>
    </source>
</reference>
<protein>
    <submittedName>
        <fullName evidence="7">Sterol desaturase family protein</fullName>
    </submittedName>
</protein>
<dbReference type="InterPro" id="IPR050307">
    <property type="entry name" value="Sterol_Desaturase_Related"/>
</dbReference>
<evidence type="ECO:0000256" key="3">
    <source>
        <dbReference type="ARBA" id="ARBA00022989"/>
    </source>
</evidence>